<reference evidence="6" key="1">
    <citation type="submission" date="2017-11" db="EMBL/GenBank/DDBJ databases">
        <title>Three new genomes from thermophilic consortium.</title>
        <authorList>
            <person name="Quaggio R."/>
            <person name="Amgarten D."/>
            <person name="Setubal J.C."/>
        </authorList>
    </citation>
    <scope>NUCLEOTIDE SEQUENCE</scope>
    <source>
        <strain evidence="6">ZCTH01-B2</strain>
    </source>
</reference>
<evidence type="ECO:0000256" key="3">
    <source>
        <dbReference type="ARBA" id="ARBA00022989"/>
    </source>
</evidence>
<evidence type="ECO:0000256" key="5">
    <source>
        <dbReference type="SAM" id="Phobius"/>
    </source>
</evidence>
<evidence type="ECO:0000313" key="7">
    <source>
        <dbReference type="Proteomes" id="UP000732377"/>
    </source>
</evidence>
<feature type="transmembrane region" description="Helical" evidence="5">
    <location>
        <begin position="36"/>
        <end position="57"/>
    </location>
</feature>
<proteinExistence type="predicted"/>
<evidence type="ECO:0000256" key="2">
    <source>
        <dbReference type="ARBA" id="ARBA00022692"/>
    </source>
</evidence>
<feature type="transmembrane region" description="Helical" evidence="5">
    <location>
        <begin position="127"/>
        <end position="147"/>
    </location>
</feature>
<dbReference type="GO" id="GO:0009403">
    <property type="term" value="P:toxin biosynthetic process"/>
    <property type="evidence" value="ECO:0007669"/>
    <property type="project" value="InterPro"/>
</dbReference>
<dbReference type="AlphaFoldDB" id="A0A953I7K1"/>
<accession>A0A953I7K1</accession>
<feature type="transmembrane region" description="Helical" evidence="5">
    <location>
        <begin position="12"/>
        <end position="30"/>
    </location>
</feature>
<comment type="caution">
    <text evidence="6">The sequence shown here is derived from an EMBL/GenBank/DDBJ whole genome shotgun (WGS) entry which is preliminary data.</text>
</comment>
<protein>
    <recommendedName>
        <fullName evidence="8">Colicin V production protein</fullName>
    </recommendedName>
</protein>
<sequence>MDLSAMSPLDWVVVVILLLAVGAGWVRGIVRVLLGFLSFLAAVMIAGRATGPVVAWLDGMWNLTGRIADGILDRSADAGGALSASLDQVAIPQPYKAALVQDVARATAESGEASALELAAQQIAEGAATAVCFVLLVILLAAALRWLGSLFADVVQSLPIVGLSDRLLGAAALGAAAVLALNLVLVWVMPTLSVFGLPGLGELVSQSVTPPYLIQAFEWMRRLVIGGGLRLWNG</sequence>
<organism evidence="6 7">
    <name type="scientific">Symbiobacterium thermophilum</name>
    <dbReference type="NCBI Taxonomy" id="2734"/>
    <lineage>
        <taxon>Bacteria</taxon>
        <taxon>Bacillati</taxon>
        <taxon>Bacillota</taxon>
        <taxon>Clostridia</taxon>
        <taxon>Eubacteriales</taxon>
        <taxon>Symbiobacteriaceae</taxon>
        <taxon>Symbiobacterium</taxon>
    </lineage>
</organism>
<dbReference type="EMBL" id="PIUK01000047">
    <property type="protein sequence ID" value="MBY6275923.1"/>
    <property type="molecule type" value="Genomic_DNA"/>
</dbReference>
<evidence type="ECO:0008006" key="8">
    <source>
        <dbReference type="Google" id="ProtNLM"/>
    </source>
</evidence>
<dbReference type="GO" id="GO:0016020">
    <property type="term" value="C:membrane"/>
    <property type="evidence" value="ECO:0007669"/>
    <property type="project" value="UniProtKB-SubCell"/>
</dbReference>
<gene>
    <name evidence="6" type="ORF">CWE10_06810</name>
</gene>
<evidence type="ECO:0000256" key="4">
    <source>
        <dbReference type="ARBA" id="ARBA00023136"/>
    </source>
</evidence>
<dbReference type="RefSeq" id="WP_273378821.1">
    <property type="nucleotide sequence ID" value="NZ_PIUK01000047.1"/>
</dbReference>
<evidence type="ECO:0000256" key="1">
    <source>
        <dbReference type="ARBA" id="ARBA00004141"/>
    </source>
</evidence>
<evidence type="ECO:0000313" key="6">
    <source>
        <dbReference type="EMBL" id="MBY6275923.1"/>
    </source>
</evidence>
<keyword evidence="3 5" id="KW-1133">Transmembrane helix</keyword>
<keyword evidence="2 5" id="KW-0812">Transmembrane</keyword>
<name>A0A953I7K1_SYMTR</name>
<keyword evidence="4 5" id="KW-0472">Membrane</keyword>
<dbReference type="InterPro" id="IPR003825">
    <property type="entry name" value="Colicin-V_CvpA"/>
</dbReference>
<dbReference type="Proteomes" id="UP000732377">
    <property type="component" value="Unassembled WGS sequence"/>
</dbReference>
<dbReference type="Pfam" id="PF02674">
    <property type="entry name" value="Colicin_V"/>
    <property type="match status" value="1"/>
</dbReference>
<feature type="transmembrane region" description="Helical" evidence="5">
    <location>
        <begin position="167"/>
        <end position="188"/>
    </location>
</feature>
<comment type="subcellular location">
    <subcellularLocation>
        <location evidence="1">Membrane</location>
        <topology evidence="1">Multi-pass membrane protein</topology>
    </subcellularLocation>
</comment>